<reference evidence="3" key="1">
    <citation type="journal article" date="2019" name="Int. J. Syst. Evol. Microbiol.">
        <title>The Global Catalogue of Microorganisms (GCM) 10K type strain sequencing project: providing services to taxonomists for standard genome sequencing and annotation.</title>
        <authorList>
            <consortium name="The Broad Institute Genomics Platform"/>
            <consortium name="The Broad Institute Genome Sequencing Center for Infectious Disease"/>
            <person name="Wu L."/>
            <person name="Ma J."/>
        </authorList>
    </citation>
    <scope>NUCLEOTIDE SEQUENCE [LARGE SCALE GENOMIC DNA]</scope>
    <source>
        <strain evidence="3">JCM 18720</strain>
    </source>
</reference>
<dbReference type="RefSeq" id="WP_345316900.1">
    <property type="nucleotide sequence ID" value="NZ_BAABLF010000013.1"/>
</dbReference>
<dbReference type="Gene3D" id="2.30.40.10">
    <property type="entry name" value="Urease, subunit C, domain 1"/>
    <property type="match status" value="1"/>
</dbReference>
<evidence type="ECO:0000313" key="2">
    <source>
        <dbReference type="EMBL" id="GAA5191910.1"/>
    </source>
</evidence>
<proteinExistence type="predicted"/>
<dbReference type="SUPFAM" id="SSF51338">
    <property type="entry name" value="Composite domain of metallo-dependent hydrolases"/>
    <property type="match status" value="1"/>
</dbReference>
<organism evidence="2 3">
    <name type="scientific">Ferrimonas gelatinilytica</name>
    <dbReference type="NCBI Taxonomy" id="1255257"/>
    <lineage>
        <taxon>Bacteria</taxon>
        <taxon>Pseudomonadati</taxon>
        <taxon>Pseudomonadota</taxon>
        <taxon>Gammaproteobacteria</taxon>
        <taxon>Alteromonadales</taxon>
        <taxon>Ferrimonadaceae</taxon>
        <taxon>Ferrimonas</taxon>
    </lineage>
</organism>
<protein>
    <submittedName>
        <fullName evidence="2">Amidohydrolase family protein</fullName>
    </submittedName>
</protein>
<dbReference type="SUPFAM" id="SSF51556">
    <property type="entry name" value="Metallo-dependent hydrolases"/>
    <property type="match status" value="1"/>
</dbReference>
<keyword evidence="1" id="KW-0732">Signal</keyword>
<sequence>MSKMKWQRLAPKLLAPALWLGLASATAAQDYDLVILNGRVMDPETQFDAQRNVGIKDGRIEVITEEAITGADTIDAEGLVVAPGFIDTHWHGLDALGFKLALRDGVTTAMDLELGALNVDKWYQAREGNQMFNYGTTASHHAVRLLVHDAKEMAEQTVVDLSGPLDVLNMAPLIDEAVKDGVPGHSVTRSSREEVNRITARLDEELRQGALGVGSTVGYMRTGVTTYELFLVQKAAANYGRLSAFHARFYPSAVTPVEHPTGFDEVFSNAFALQAPLLYQHNVDYGWYEIEQKLAAARAAGLNMWSEMYPYMALATFASAEFLQPELYEEGGNKYGSSPDEGGIYDPQLDRFYTKEEFVDVAKNQPSRLVVGFFAYRKPWIIEWIKTPGMTVASDGNYSFKGPQSLDTPFEEYEGHPRIAGTRGTVLRMARENDIPLMDVLANMTYYPAKHLGDAGVASMQVRGRLQEGMVADVTLFDPAKVTDNATFKAKEQGLPTTGIPYVVVNGKVALRDSEIQGVYAGQPIRYPVEEKGRFTPVSEKEWFKQFPPEFQ</sequence>
<dbReference type="InterPro" id="IPR050378">
    <property type="entry name" value="Metallo-dep_Hydrolases_sf"/>
</dbReference>
<dbReference type="InterPro" id="IPR032466">
    <property type="entry name" value="Metal_Hydrolase"/>
</dbReference>
<dbReference type="PANTHER" id="PTHR11647">
    <property type="entry name" value="HYDRANTOINASE/DIHYDROPYRIMIDINASE FAMILY MEMBER"/>
    <property type="match status" value="1"/>
</dbReference>
<dbReference type="Proteomes" id="UP001501600">
    <property type="component" value="Unassembled WGS sequence"/>
</dbReference>
<accession>A0ABP9S8L2</accession>
<dbReference type="EMBL" id="BAABLF010000013">
    <property type="protein sequence ID" value="GAA5191910.1"/>
    <property type="molecule type" value="Genomic_DNA"/>
</dbReference>
<dbReference type="Gene3D" id="3.20.20.140">
    <property type="entry name" value="Metal-dependent hydrolases"/>
    <property type="match status" value="1"/>
</dbReference>
<feature type="signal peptide" evidence="1">
    <location>
        <begin position="1"/>
        <end position="28"/>
    </location>
</feature>
<dbReference type="InterPro" id="IPR011059">
    <property type="entry name" value="Metal-dep_hydrolase_composite"/>
</dbReference>
<gene>
    <name evidence="2" type="ORF">GCM10025772_19820</name>
</gene>
<keyword evidence="3" id="KW-1185">Reference proteome</keyword>
<dbReference type="PANTHER" id="PTHR11647:SF1">
    <property type="entry name" value="COLLAPSIN RESPONSE MEDIATOR PROTEIN"/>
    <property type="match status" value="1"/>
</dbReference>
<name>A0ABP9S8L2_9GAMM</name>
<evidence type="ECO:0000256" key="1">
    <source>
        <dbReference type="SAM" id="SignalP"/>
    </source>
</evidence>
<feature type="chain" id="PRO_5045985864" evidence="1">
    <location>
        <begin position="29"/>
        <end position="552"/>
    </location>
</feature>
<evidence type="ECO:0000313" key="3">
    <source>
        <dbReference type="Proteomes" id="UP001501600"/>
    </source>
</evidence>
<comment type="caution">
    <text evidence="2">The sequence shown here is derived from an EMBL/GenBank/DDBJ whole genome shotgun (WGS) entry which is preliminary data.</text>
</comment>